<dbReference type="GO" id="GO:0015297">
    <property type="term" value="F:antiporter activity"/>
    <property type="evidence" value="ECO:0007669"/>
    <property type="project" value="InterPro"/>
</dbReference>
<dbReference type="NCBIfam" id="TIGR00797">
    <property type="entry name" value="matE"/>
    <property type="match status" value="1"/>
</dbReference>
<dbReference type="InterPro" id="IPR052031">
    <property type="entry name" value="Membrane_Transporter-Flippase"/>
</dbReference>
<dbReference type="GO" id="GO:0005886">
    <property type="term" value="C:plasma membrane"/>
    <property type="evidence" value="ECO:0007669"/>
    <property type="project" value="UniProtKB-SubCell"/>
</dbReference>
<evidence type="ECO:0000256" key="1">
    <source>
        <dbReference type="ARBA" id="ARBA00004651"/>
    </source>
</evidence>
<feature type="transmembrane region" description="Helical" evidence="7">
    <location>
        <begin position="95"/>
        <end position="113"/>
    </location>
</feature>
<feature type="transmembrane region" description="Helical" evidence="7">
    <location>
        <begin position="192"/>
        <end position="212"/>
    </location>
</feature>
<evidence type="ECO:0000256" key="6">
    <source>
        <dbReference type="ARBA" id="ARBA00023136"/>
    </source>
</evidence>
<comment type="caution">
    <text evidence="8">The sequence shown here is derived from an EMBL/GenBank/DDBJ whole genome shotgun (WGS) entry which is preliminary data.</text>
</comment>
<dbReference type="CDD" id="cd13138">
    <property type="entry name" value="MATE_yoeA_like"/>
    <property type="match status" value="1"/>
</dbReference>
<dbReference type="PIRSF" id="PIRSF006603">
    <property type="entry name" value="DinF"/>
    <property type="match status" value="1"/>
</dbReference>
<protein>
    <submittedName>
        <fullName evidence="8">MATE family efflux transporter</fullName>
    </submittedName>
</protein>
<reference evidence="8" key="2">
    <citation type="submission" date="2021-04" db="EMBL/GenBank/DDBJ databases">
        <authorList>
            <person name="Gilroy R."/>
        </authorList>
    </citation>
    <scope>NUCLEOTIDE SEQUENCE</scope>
    <source>
        <strain evidence="8">14324</strain>
    </source>
</reference>
<organism evidence="8 9">
    <name type="scientific">Candidatus Blautia faecigallinarum</name>
    <dbReference type="NCBI Taxonomy" id="2838488"/>
    <lineage>
        <taxon>Bacteria</taxon>
        <taxon>Bacillati</taxon>
        <taxon>Bacillota</taxon>
        <taxon>Clostridia</taxon>
        <taxon>Lachnospirales</taxon>
        <taxon>Lachnospiraceae</taxon>
        <taxon>Blautia</taxon>
    </lineage>
</organism>
<dbReference type="InterPro" id="IPR048279">
    <property type="entry name" value="MdtK-like"/>
</dbReference>
<evidence type="ECO:0000256" key="5">
    <source>
        <dbReference type="ARBA" id="ARBA00022989"/>
    </source>
</evidence>
<proteinExistence type="predicted"/>
<dbReference type="Proteomes" id="UP000824041">
    <property type="component" value="Unassembled WGS sequence"/>
</dbReference>
<dbReference type="Pfam" id="PF01554">
    <property type="entry name" value="MatE"/>
    <property type="match status" value="2"/>
</dbReference>
<accession>A0A9D2DTX4</accession>
<reference evidence="8" key="1">
    <citation type="journal article" date="2021" name="PeerJ">
        <title>Extensive microbial diversity within the chicken gut microbiome revealed by metagenomics and culture.</title>
        <authorList>
            <person name="Gilroy R."/>
            <person name="Ravi A."/>
            <person name="Getino M."/>
            <person name="Pursley I."/>
            <person name="Horton D.L."/>
            <person name="Alikhan N.F."/>
            <person name="Baker D."/>
            <person name="Gharbi K."/>
            <person name="Hall N."/>
            <person name="Watson M."/>
            <person name="Adriaenssens E.M."/>
            <person name="Foster-Nyarko E."/>
            <person name="Jarju S."/>
            <person name="Secka A."/>
            <person name="Antonio M."/>
            <person name="Oren A."/>
            <person name="Chaudhuri R.R."/>
            <person name="La Ragione R."/>
            <person name="Hildebrand F."/>
            <person name="Pallen M.J."/>
        </authorList>
    </citation>
    <scope>NUCLEOTIDE SEQUENCE</scope>
    <source>
        <strain evidence="8">14324</strain>
    </source>
</reference>
<evidence type="ECO:0000313" key="8">
    <source>
        <dbReference type="EMBL" id="HIZ23157.1"/>
    </source>
</evidence>
<evidence type="ECO:0000256" key="7">
    <source>
        <dbReference type="SAM" id="Phobius"/>
    </source>
</evidence>
<keyword evidence="5 7" id="KW-1133">Transmembrane helix</keyword>
<feature type="transmembrane region" description="Helical" evidence="7">
    <location>
        <begin position="381"/>
        <end position="405"/>
    </location>
</feature>
<keyword evidence="2" id="KW-0813">Transport</keyword>
<evidence type="ECO:0000256" key="3">
    <source>
        <dbReference type="ARBA" id="ARBA00022475"/>
    </source>
</evidence>
<feature type="transmembrane region" description="Helical" evidence="7">
    <location>
        <begin position="133"/>
        <end position="158"/>
    </location>
</feature>
<evidence type="ECO:0000313" key="9">
    <source>
        <dbReference type="Proteomes" id="UP000824041"/>
    </source>
</evidence>
<comment type="subcellular location">
    <subcellularLocation>
        <location evidence="1">Cell membrane</location>
        <topology evidence="1">Multi-pass membrane protein</topology>
    </subcellularLocation>
</comment>
<dbReference type="InterPro" id="IPR002528">
    <property type="entry name" value="MATE_fam"/>
</dbReference>
<feature type="transmembrane region" description="Helical" evidence="7">
    <location>
        <begin position="43"/>
        <end position="74"/>
    </location>
</feature>
<dbReference type="AlphaFoldDB" id="A0A9D2DTX4"/>
<keyword evidence="4 7" id="KW-0812">Transmembrane</keyword>
<feature type="transmembrane region" description="Helical" evidence="7">
    <location>
        <begin position="165"/>
        <end position="186"/>
    </location>
</feature>
<sequence>MTQEMTQGKPLGLLLRFSIPLLLGNIFQQFYNLVDTVIVGRYLGITALTAVGATASVNFLVMGFCTGACSGFAIPVAQYFGARDYPHMRKIVANSIYLTAGFALILTIATVVFCREILVLMQTPGEILEDSYGYLAVIMAGLPFTFLYNMAAGVIRALGDSKTPFYFLVAATIVNIVLDILFIVGFQMGVPGAAYATVLAQAVSGILCLIYMKKKYTILRIQGEEWRLSKDCLRKLFVVGVPLGLQSAITSIGSIMLQSSVNALGIVYVSAYTALMKIKQFTICPYSAFDTAIATYTSQNYGAGRIDRVKSGIHAGLRIYTVYSIAAAVLLTFWGDKIALIFVDASEREVLSCVGLFFRCCGVFYLAIVVLNCLRAVIQGLGYGLASMLAGVCELLARAVMALFFIPHFGYIAVCFTDGAAWILAGACVAVMYFLIIRKKSMSLYKTYKNT</sequence>
<name>A0A9D2DTX4_9FIRM</name>
<feature type="transmembrane region" description="Helical" evidence="7">
    <location>
        <begin position="12"/>
        <end position="31"/>
    </location>
</feature>
<evidence type="ECO:0000256" key="2">
    <source>
        <dbReference type="ARBA" id="ARBA00022448"/>
    </source>
</evidence>
<feature type="transmembrane region" description="Helical" evidence="7">
    <location>
        <begin position="315"/>
        <end position="334"/>
    </location>
</feature>
<dbReference type="EMBL" id="DXBU01000137">
    <property type="protein sequence ID" value="HIZ23157.1"/>
    <property type="molecule type" value="Genomic_DNA"/>
</dbReference>
<gene>
    <name evidence="8" type="ORF">IAA21_10235</name>
</gene>
<evidence type="ECO:0000256" key="4">
    <source>
        <dbReference type="ARBA" id="ARBA00022692"/>
    </source>
</evidence>
<dbReference type="PANTHER" id="PTHR43549:SF3">
    <property type="entry name" value="MULTIDRUG RESISTANCE PROTEIN YPNP-RELATED"/>
    <property type="match status" value="1"/>
</dbReference>
<dbReference type="PANTHER" id="PTHR43549">
    <property type="entry name" value="MULTIDRUG RESISTANCE PROTEIN YPNP-RELATED"/>
    <property type="match status" value="1"/>
</dbReference>
<dbReference type="GO" id="GO:0042910">
    <property type="term" value="F:xenobiotic transmembrane transporter activity"/>
    <property type="evidence" value="ECO:0007669"/>
    <property type="project" value="InterPro"/>
</dbReference>
<feature type="transmembrane region" description="Helical" evidence="7">
    <location>
        <begin position="411"/>
        <end position="436"/>
    </location>
</feature>
<feature type="transmembrane region" description="Helical" evidence="7">
    <location>
        <begin position="354"/>
        <end position="374"/>
    </location>
</feature>
<keyword evidence="6 7" id="KW-0472">Membrane</keyword>
<keyword evidence="3" id="KW-1003">Cell membrane</keyword>